<evidence type="ECO:0000313" key="11">
    <source>
        <dbReference type="Proteomes" id="UP000735302"/>
    </source>
</evidence>
<evidence type="ECO:0000256" key="6">
    <source>
        <dbReference type="ARBA" id="ARBA00023136"/>
    </source>
</evidence>
<feature type="transmembrane region" description="Helical" evidence="8">
    <location>
        <begin position="20"/>
        <end position="46"/>
    </location>
</feature>
<feature type="transmembrane region" description="Helical" evidence="8">
    <location>
        <begin position="189"/>
        <end position="207"/>
    </location>
</feature>
<evidence type="ECO:0000256" key="5">
    <source>
        <dbReference type="ARBA" id="ARBA00022989"/>
    </source>
</evidence>
<comment type="caution">
    <text evidence="10">The sequence shown here is derived from an EMBL/GenBank/DDBJ whole genome shotgun (WGS) entry which is preliminary data.</text>
</comment>
<keyword evidence="3" id="KW-0813">Transport</keyword>
<feature type="domain" description="Major facilitator superfamily (MFS) profile" evidence="9">
    <location>
        <begin position="1"/>
        <end position="371"/>
    </location>
</feature>
<protein>
    <submittedName>
        <fullName evidence="10">Synaptic vesicle 2-related protein</fullName>
    </submittedName>
</protein>
<dbReference type="Gene3D" id="1.20.1250.20">
    <property type="entry name" value="MFS general substrate transporter like domains"/>
    <property type="match status" value="1"/>
</dbReference>
<dbReference type="PANTHER" id="PTHR23511:SF45">
    <property type="entry name" value="SVOP LIKE"/>
    <property type="match status" value="1"/>
</dbReference>
<dbReference type="GO" id="GO:0022857">
    <property type="term" value="F:transmembrane transporter activity"/>
    <property type="evidence" value="ECO:0007669"/>
    <property type="project" value="InterPro"/>
</dbReference>
<sequence>MGLSAPPLGIVGDKYGRKVVLVMVTLCIGYFGLLTTFSPSFGWMLFLRGMVGVGMGGSPQGFSLNAEYIPSRYRAKLLIFGTVFWTIGSVFEIGLAMVIVPPLGWRWLLALSAIPVLIAVVGLMFIPESARFLAAAGYLDDAQKVLEDAAKLNKSVLPEGKLVKSPEIPLGRPRDLFSREYLRSTLQTWVLWFGVAFTYYGMVLASSEVLRLRNAEKTSHCNCVYLSTEDYTTMLLSTLGELLSLPINFFLIDWLGRRISGGLCYLGTAVFFVMIQLDVSLAVLTVLMFFVRAFSSASFNFVYIYSSELYPTSIRTLGMGIASAWARVGAMLTPFVAQVLLSHSVATATWVYGILCFLCCICCFLLPIETKGRAMPQSLSFEPNGDAIEMSDGSPFSSRRASSTNDSDDPSSSARVATVSGKSGLR</sequence>
<evidence type="ECO:0000313" key="10">
    <source>
        <dbReference type="EMBL" id="GFO32724.1"/>
    </source>
</evidence>
<evidence type="ECO:0000256" key="8">
    <source>
        <dbReference type="SAM" id="Phobius"/>
    </source>
</evidence>
<dbReference type="GO" id="GO:0016020">
    <property type="term" value="C:membrane"/>
    <property type="evidence" value="ECO:0007669"/>
    <property type="project" value="UniProtKB-SubCell"/>
</dbReference>
<feature type="compositionally biased region" description="Low complexity" evidence="7">
    <location>
        <begin position="402"/>
        <end position="413"/>
    </location>
</feature>
<dbReference type="InterPro" id="IPR036259">
    <property type="entry name" value="MFS_trans_sf"/>
</dbReference>
<organism evidence="10 11">
    <name type="scientific">Plakobranchus ocellatus</name>
    <dbReference type="NCBI Taxonomy" id="259542"/>
    <lineage>
        <taxon>Eukaryota</taxon>
        <taxon>Metazoa</taxon>
        <taxon>Spiralia</taxon>
        <taxon>Lophotrochozoa</taxon>
        <taxon>Mollusca</taxon>
        <taxon>Gastropoda</taxon>
        <taxon>Heterobranchia</taxon>
        <taxon>Euthyneura</taxon>
        <taxon>Panpulmonata</taxon>
        <taxon>Sacoglossa</taxon>
        <taxon>Placobranchoidea</taxon>
        <taxon>Plakobranchidae</taxon>
        <taxon>Plakobranchus</taxon>
    </lineage>
</organism>
<keyword evidence="11" id="KW-1185">Reference proteome</keyword>
<feature type="transmembrane region" description="Helical" evidence="8">
    <location>
        <begin position="283"/>
        <end position="305"/>
    </location>
</feature>
<feature type="transmembrane region" description="Helical" evidence="8">
    <location>
        <begin position="77"/>
        <end position="99"/>
    </location>
</feature>
<keyword evidence="6 8" id="KW-0472">Membrane</keyword>
<feature type="region of interest" description="Disordered" evidence="7">
    <location>
        <begin position="385"/>
        <end position="426"/>
    </location>
</feature>
<feature type="transmembrane region" description="Helical" evidence="8">
    <location>
        <begin position="234"/>
        <end position="252"/>
    </location>
</feature>
<dbReference type="PANTHER" id="PTHR23511">
    <property type="entry name" value="SYNAPTIC VESICLE GLYCOPROTEIN 2"/>
    <property type="match status" value="1"/>
</dbReference>
<dbReference type="SUPFAM" id="SSF103473">
    <property type="entry name" value="MFS general substrate transporter"/>
    <property type="match status" value="1"/>
</dbReference>
<evidence type="ECO:0000256" key="4">
    <source>
        <dbReference type="ARBA" id="ARBA00022692"/>
    </source>
</evidence>
<feature type="transmembrane region" description="Helical" evidence="8">
    <location>
        <begin position="349"/>
        <end position="368"/>
    </location>
</feature>
<proteinExistence type="inferred from homology"/>
<dbReference type="Proteomes" id="UP000735302">
    <property type="component" value="Unassembled WGS sequence"/>
</dbReference>
<evidence type="ECO:0000259" key="9">
    <source>
        <dbReference type="PROSITE" id="PS50850"/>
    </source>
</evidence>
<evidence type="ECO:0000256" key="2">
    <source>
        <dbReference type="ARBA" id="ARBA00008335"/>
    </source>
</evidence>
<keyword evidence="4 8" id="KW-0812">Transmembrane</keyword>
<evidence type="ECO:0000256" key="3">
    <source>
        <dbReference type="ARBA" id="ARBA00022448"/>
    </source>
</evidence>
<keyword evidence="5 8" id="KW-1133">Transmembrane helix</keyword>
<feature type="transmembrane region" description="Helical" evidence="8">
    <location>
        <begin position="105"/>
        <end position="126"/>
    </location>
</feature>
<dbReference type="EMBL" id="BLXT01006675">
    <property type="protein sequence ID" value="GFO32724.1"/>
    <property type="molecule type" value="Genomic_DNA"/>
</dbReference>
<reference evidence="10 11" key="1">
    <citation type="journal article" date="2021" name="Elife">
        <title>Chloroplast acquisition without the gene transfer in kleptoplastic sea slugs, Plakobranchus ocellatus.</title>
        <authorList>
            <person name="Maeda T."/>
            <person name="Takahashi S."/>
            <person name="Yoshida T."/>
            <person name="Shimamura S."/>
            <person name="Takaki Y."/>
            <person name="Nagai Y."/>
            <person name="Toyoda A."/>
            <person name="Suzuki Y."/>
            <person name="Arimoto A."/>
            <person name="Ishii H."/>
            <person name="Satoh N."/>
            <person name="Nishiyama T."/>
            <person name="Hasebe M."/>
            <person name="Maruyama T."/>
            <person name="Minagawa J."/>
            <person name="Obokata J."/>
            <person name="Shigenobu S."/>
        </authorList>
    </citation>
    <scope>NUCLEOTIDE SEQUENCE [LARGE SCALE GENOMIC DNA]</scope>
</reference>
<dbReference type="InterPro" id="IPR005828">
    <property type="entry name" value="MFS_sugar_transport-like"/>
</dbReference>
<feature type="transmembrane region" description="Helical" evidence="8">
    <location>
        <begin position="259"/>
        <end position="277"/>
    </location>
</feature>
<comment type="subcellular location">
    <subcellularLocation>
        <location evidence="1">Membrane</location>
        <topology evidence="1">Multi-pass membrane protein</topology>
    </subcellularLocation>
</comment>
<evidence type="ECO:0000256" key="7">
    <source>
        <dbReference type="SAM" id="MobiDB-lite"/>
    </source>
</evidence>
<accession>A0AAV4CMQ3</accession>
<gene>
    <name evidence="10" type="ORF">PoB_005922900</name>
</gene>
<dbReference type="Pfam" id="PF00083">
    <property type="entry name" value="Sugar_tr"/>
    <property type="match status" value="1"/>
</dbReference>
<evidence type="ECO:0000256" key="1">
    <source>
        <dbReference type="ARBA" id="ARBA00004141"/>
    </source>
</evidence>
<feature type="transmembrane region" description="Helical" evidence="8">
    <location>
        <begin position="317"/>
        <end position="337"/>
    </location>
</feature>
<dbReference type="AlphaFoldDB" id="A0AAV4CMQ3"/>
<dbReference type="InterPro" id="IPR020846">
    <property type="entry name" value="MFS_dom"/>
</dbReference>
<comment type="similarity">
    <text evidence="2">Belongs to the major facilitator superfamily.</text>
</comment>
<dbReference type="PROSITE" id="PS50850">
    <property type="entry name" value="MFS"/>
    <property type="match status" value="1"/>
</dbReference>
<name>A0AAV4CMQ3_9GAST</name>